<sequence length="475" mass="51352">MANGLVPAADFEAAIAHLALQSSFAPSSSCATQASRSAAAPSKSSAARPAASGSRASIDCLGPTLPTELLLLVASHLGTSSDHHAWRASTSSDAEAYRTLLSLSASSCALHKLLAPQVWPRVVLEHPLRLSTLLWVLSYYSRMPQGRLRNPAAHIRSLALRYPRHLPAVNQTALRALLSVCAPERFVQLEWEAEEEPEAPTLRLLLPPAVRSLADAAQKAARAAVTSEQSAAVRTWERSDRPGSYPINGSAQVLAADAALDEPTSCIERLSLSCGIFWPGHPYLSWFRAVRHLRLIDYDGHLLLPHLPPLLLALRAPLLSLSMSSSKTAVLHSDTLINAGCWKALEKLDIYAVTPEPPLDKALASCRHTLSDLRLVLDVSGAFTNYDALWTSLTTAWRFDRVGDAQDSGAPEAVFPALRNLQVDPFPQQHTAPSFTDFVRACPNLETINGQDAVTLRLKGLELVDPDHITGALAF</sequence>
<protein>
    <submittedName>
        <fullName evidence="1">Uncharacterized protein</fullName>
    </submittedName>
</protein>
<proteinExistence type="predicted"/>
<evidence type="ECO:0000313" key="2">
    <source>
        <dbReference type="Proteomes" id="UP000245946"/>
    </source>
</evidence>
<reference evidence="1 2" key="1">
    <citation type="journal article" date="2018" name="Mol. Biol. Evol.">
        <title>Broad Genomic Sampling Reveals a Smut Pathogenic Ancestry of the Fungal Clade Ustilaginomycotina.</title>
        <authorList>
            <person name="Kijpornyongpan T."/>
            <person name="Mondo S.J."/>
            <person name="Barry K."/>
            <person name="Sandor L."/>
            <person name="Lee J."/>
            <person name="Lipzen A."/>
            <person name="Pangilinan J."/>
            <person name="LaButti K."/>
            <person name="Hainaut M."/>
            <person name="Henrissat B."/>
            <person name="Grigoriev I.V."/>
            <person name="Spatafora J.W."/>
            <person name="Aime M.C."/>
        </authorList>
    </citation>
    <scope>NUCLEOTIDE SEQUENCE [LARGE SCALE GENOMIC DNA]</scope>
    <source>
        <strain evidence="1 2">MCA 4186</strain>
    </source>
</reference>
<organism evidence="1 2">
    <name type="scientific">Tilletiopsis washingtonensis</name>
    <dbReference type="NCBI Taxonomy" id="58919"/>
    <lineage>
        <taxon>Eukaryota</taxon>
        <taxon>Fungi</taxon>
        <taxon>Dikarya</taxon>
        <taxon>Basidiomycota</taxon>
        <taxon>Ustilaginomycotina</taxon>
        <taxon>Exobasidiomycetes</taxon>
        <taxon>Entylomatales</taxon>
        <taxon>Entylomatales incertae sedis</taxon>
        <taxon>Tilletiopsis</taxon>
    </lineage>
</organism>
<accession>A0A316Z5B4</accession>
<gene>
    <name evidence="1" type="ORF">FA09DRAFT_326143</name>
</gene>
<dbReference type="AlphaFoldDB" id="A0A316Z5B4"/>
<dbReference type="Proteomes" id="UP000245946">
    <property type="component" value="Unassembled WGS sequence"/>
</dbReference>
<keyword evidence="2" id="KW-1185">Reference proteome</keyword>
<dbReference type="EMBL" id="KZ819298">
    <property type="protein sequence ID" value="PWN96741.1"/>
    <property type="molecule type" value="Genomic_DNA"/>
</dbReference>
<dbReference type="GeneID" id="37268738"/>
<evidence type="ECO:0000313" key="1">
    <source>
        <dbReference type="EMBL" id="PWN96741.1"/>
    </source>
</evidence>
<dbReference type="RefSeq" id="XP_025597020.1">
    <property type="nucleotide sequence ID" value="XM_025741194.1"/>
</dbReference>
<dbReference type="OrthoDB" id="3352246at2759"/>
<name>A0A316Z5B4_9BASI</name>